<proteinExistence type="predicted"/>
<evidence type="ECO:0008006" key="4">
    <source>
        <dbReference type="Google" id="ProtNLM"/>
    </source>
</evidence>
<sequence length="254" mass="25330">MRNALQTIARQTRRLTIAALAATTVLGAGCANAGVTGINQMGLMQAVHADVIYVHAFDADAGQVKLDGGLAQQVRRMATGGSPASAQGQAAAEAREQVANEIVRELRGMGLNAVRSDAPAPAGANALVVEGDFRKIDEGSGRRRLLIGLGAGKSEVGADVRISYKPANGAPVPLQSFAASADSGHVPGVAETAGIGAAAGHVAMAAAAGAGVHGATEMTHDSVCADATRLGHTIASQVAAASTEEGWLAAAAAR</sequence>
<organism evidence="2 3">
    <name type="scientific">Cupriavidus taiwanensis</name>
    <dbReference type="NCBI Taxonomy" id="164546"/>
    <lineage>
        <taxon>Bacteria</taxon>
        <taxon>Pseudomonadati</taxon>
        <taxon>Pseudomonadota</taxon>
        <taxon>Betaproteobacteria</taxon>
        <taxon>Burkholderiales</taxon>
        <taxon>Burkholderiaceae</taxon>
        <taxon>Cupriavidus</taxon>
    </lineage>
</organism>
<evidence type="ECO:0000256" key="1">
    <source>
        <dbReference type="SAM" id="SignalP"/>
    </source>
</evidence>
<keyword evidence="2" id="KW-0614">Plasmid</keyword>
<dbReference type="AlphaFoldDB" id="A0A375D4H3"/>
<protein>
    <recommendedName>
        <fullName evidence="4">DUF4410 domain-containing protein</fullName>
    </recommendedName>
</protein>
<gene>
    <name evidence="2" type="ORF">CBM2636_MP21658</name>
</gene>
<accession>A0A375D4H3</accession>
<dbReference type="Pfam" id="PF14366">
    <property type="entry name" value="DUF4410"/>
    <property type="match status" value="1"/>
</dbReference>
<geneLocation type="plasmid" evidence="3">
    <name>cbm2636_mp</name>
</geneLocation>
<dbReference type="RefSeq" id="WP_115713979.1">
    <property type="nucleotide sequence ID" value="NZ_LT976876.1"/>
</dbReference>
<name>A0A375D4H3_9BURK</name>
<reference evidence="2 3" key="1">
    <citation type="submission" date="2018-01" db="EMBL/GenBank/DDBJ databases">
        <authorList>
            <person name="Clerissi C."/>
        </authorList>
    </citation>
    <scope>NUCLEOTIDE SEQUENCE [LARGE SCALE GENOMIC DNA]</scope>
    <source>
        <strain evidence="2">Cupriavidus taiwanensis SWF 66322</strain>
        <plasmid evidence="3">cbm2636_mp</plasmid>
    </source>
</reference>
<dbReference type="Proteomes" id="UP000254259">
    <property type="component" value="Plasmid CBM2636_mp"/>
</dbReference>
<evidence type="ECO:0000313" key="3">
    <source>
        <dbReference type="Proteomes" id="UP000254259"/>
    </source>
</evidence>
<dbReference type="InterPro" id="IPR025522">
    <property type="entry name" value="DUF4410"/>
</dbReference>
<dbReference type="PROSITE" id="PS51257">
    <property type="entry name" value="PROKAR_LIPOPROTEIN"/>
    <property type="match status" value="1"/>
</dbReference>
<keyword evidence="1" id="KW-0732">Signal</keyword>
<evidence type="ECO:0000313" key="2">
    <source>
        <dbReference type="EMBL" id="SPD68808.1"/>
    </source>
</evidence>
<feature type="signal peptide" evidence="1">
    <location>
        <begin position="1"/>
        <end position="33"/>
    </location>
</feature>
<dbReference type="EMBL" id="LT984814">
    <property type="protein sequence ID" value="SPD68808.1"/>
    <property type="molecule type" value="Genomic_DNA"/>
</dbReference>
<feature type="chain" id="PRO_5041071103" description="DUF4410 domain-containing protein" evidence="1">
    <location>
        <begin position="34"/>
        <end position="254"/>
    </location>
</feature>